<dbReference type="Proteomes" id="UP001470230">
    <property type="component" value="Unassembled WGS sequence"/>
</dbReference>
<evidence type="ECO:0000256" key="2">
    <source>
        <dbReference type="SAM" id="MobiDB-lite"/>
    </source>
</evidence>
<dbReference type="InterPro" id="IPR011990">
    <property type="entry name" value="TPR-like_helical_dom_sf"/>
</dbReference>
<dbReference type="PANTHER" id="PTHR11102:SF147">
    <property type="entry name" value="SEL1L ADAPTOR SUBUNIT OF ERAD E3 UBIQUITIN LIGASE"/>
    <property type="match status" value="1"/>
</dbReference>
<dbReference type="SUPFAM" id="SSF81901">
    <property type="entry name" value="HCP-like"/>
    <property type="match status" value="2"/>
</dbReference>
<dbReference type="InterPro" id="IPR011009">
    <property type="entry name" value="Kinase-like_dom_sf"/>
</dbReference>
<dbReference type="SUPFAM" id="SSF56112">
    <property type="entry name" value="Protein kinase-like (PK-like)"/>
    <property type="match status" value="1"/>
</dbReference>
<accession>A0ABR2JYB4</accession>
<reference evidence="4 5" key="1">
    <citation type="submission" date="2024-04" db="EMBL/GenBank/DDBJ databases">
        <title>Tritrichomonas musculus Genome.</title>
        <authorList>
            <person name="Alves-Ferreira E."/>
            <person name="Grigg M."/>
            <person name="Lorenzi H."/>
            <person name="Galac M."/>
        </authorList>
    </citation>
    <scope>NUCLEOTIDE SEQUENCE [LARGE SCALE GENOMIC DNA]</scope>
    <source>
        <strain evidence="4 5">EAF2021</strain>
    </source>
</reference>
<feature type="region of interest" description="Disordered" evidence="2">
    <location>
        <begin position="585"/>
        <end position="604"/>
    </location>
</feature>
<dbReference type="Pfam" id="PF00069">
    <property type="entry name" value="Pkinase"/>
    <property type="match status" value="1"/>
</dbReference>
<dbReference type="Gene3D" id="1.25.40.10">
    <property type="entry name" value="Tetratricopeptide repeat domain"/>
    <property type="match status" value="1"/>
</dbReference>
<name>A0ABR2JYB4_9EUKA</name>
<dbReference type="InterPro" id="IPR006597">
    <property type="entry name" value="Sel1-like"/>
</dbReference>
<sequence length="604" mass="69447">MAYMHSLKAIHRDLKPSNILLDENYEIRISDFGLSRFSNEGNKVLTNCIGTPYYMAPELLSDDPYDEKIDVYAYAIILYQILYKYDLPLVRNEFQLFSRVIQGQRLPLNEFDFQYGQGLFDLITQCWVGSSASRPSFADILKLIPNMLPHDVDVGAFTEYARRVNPNFDKENKKLRAKTFSPSKKQPLIPKDKKQKSTKTNEEFTQQQRIEELTPQKITEETNNQDNIDNDNNNNTDIPQKIEEKEEENVIQDNNEIDNLIMNDDVHIDVNQILYNKKEEEEEEEENEMPFNKDLPHNAQSYNIAKDTQIDMYQLSLQKAKKGNPKELFEYGILLYTGANSVKQNIPRSIEIIREAAQYKSVDAYYFLGMHYFDGSDGFELNLKESRHYIKLAADEGHPLSLFYMGFYDQRGLEMYPPGIDLKTVTSNEKYIWPADKKEGFKYSKKAAEKGHAMSAIMVARMYEVGVKPSNDSDFSLKKDESLATKYYKMAADSGDLSSMVKIGLRAEEGIGMKKDPNLAVRYIKTASRLGDMHAMFKLGNFLFKGMYGLKKNQKKGADLIKKAADKGLPDAQIMYAKILKKGAEGVPKNKEESLRYEKLGKKK</sequence>
<dbReference type="InterPro" id="IPR000719">
    <property type="entry name" value="Prot_kinase_dom"/>
</dbReference>
<keyword evidence="5" id="KW-1185">Reference proteome</keyword>
<dbReference type="PROSITE" id="PS50011">
    <property type="entry name" value="PROTEIN_KINASE_DOM"/>
    <property type="match status" value="1"/>
</dbReference>
<dbReference type="EMBL" id="JAPFFF010000008">
    <property type="protein sequence ID" value="KAK8883837.1"/>
    <property type="molecule type" value="Genomic_DNA"/>
</dbReference>
<feature type="domain" description="Protein kinase" evidence="3">
    <location>
        <begin position="1"/>
        <end position="147"/>
    </location>
</feature>
<evidence type="ECO:0000313" key="4">
    <source>
        <dbReference type="EMBL" id="KAK8883837.1"/>
    </source>
</evidence>
<dbReference type="SMART" id="SM00220">
    <property type="entry name" value="S_TKc"/>
    <property type="match status" value="1"/>
</dbReference>
<organism evidence="4 5">
    <name type="scientific">Tritrichomonas musculus</name>
    <dbReference type="NCBI Taxonomy" id="1915356"/>
    <lineage>
        <taxon>Eukaryota</taxon>
        <taxon>Metamonada</taxon>
        <taxon>Parabasalia</taxon>
        <taxon>Tritrichomonadida</taxon>
        <taxon>Tritrichomonadidae</taxon>
        <taxon>Tritrichomonas</taxon>
    </lineage>
</organism>
<dbReference type="InterPro" id="IPR050767">
    <property type="entry name" value="Sel1_AlgK"/>
</dbReference>
<comment type="caution">
    <text evidence="4">The sequence shown here is derived from an EMBL/GenBank/DDBJ whole genome shotgun (WGS) entry which is preliminary data.</text>
</comment>
<feature type="region of interest" description="Disordered" evidence="2">
    <location>
        <begin position="178"/>
        <end position="207"/>
    </location>
</feature>
<dbReference type="PANTHER" id="PTHR11102">
    <property type="entry name" value="SEL-1-LIKE PROTEIN"/>
    <property type="match status" value="1"/>
</dbReference>
<evidence type="ECO:0000256" key="1">
    <source>
        <dbReference type="ARBA" id="ARBA00038101"/>
    </source>
</evidence>
<dbReference type="Pfam" id="PF08238">
    <property type="entry name" value="Sel1"/>
    <property type="match status" value="7"/>
</dbReference>
<protein>
    <recommendedName>
        <fullName evidence="3">Protein kinase domain-containing protein</fullName>
    </recommendedName>
</protein>
<comment type="similarity">
    <text evidence="1">Belongs to the sel-1 family.</text>
</comment>
<dbReference type="Gene3D" id="1.10.510.10">
    <property type="entry name" value="Transferase(Phosphotransferase) domain 1"/>
    <property type="match status" value="1"/>
</dbReference>
<evidence type="ECO:0000313" key="5">
    <source>
        <dbReference type="Proteomes" id="UP001470230"/>
    </source>
</evidence>
<gene>
    <name evidence="4" type="ORF">M9Y10_042936</name>
</gene>
<proteinExistence type="inferred from homology"/>
<evidence type="ECO:0000259" key="3">
    <source>
        <dbReference type="PROSITE" id="PS50011"/>
    </source>
</evidence>
<dbReference type="SMART" id="SM00671">
    <property type="entry name" value="SEL1"/>
    <property type="match status" value="6"/>
</dbReference>